<reference evidence="2" key="1">
    <citation type="submission" date="2022-11" db="UniProtKB">
        <authorList>
            <consortium name="WormBaseParasite"/>
        </authorList>
    </citation>
    <scope>IDENTIFICATION</scope>
</reference>
<dbReference type="WBParaSite" id="PS1159_v2.g22721.t1">
    <property type="protein sequence ID" value="PS1159_v2.g22721.t1"/>
    <property type="gene ID" value="PS1159_v2.g22721"/>
</dbReference>
<accession>A0AC35G0V0</accession>
<protein>
    <submittedName>
        <fullName evidence="2">Myb-like domain-containing protein</fullName>
    </submittedName>
</protein>
<organism evidence="1 2">
    <name type="scientific">Panagrolaimus sp. PS1159</name>
    <dbReference type="NCBI Taxonomy" id="55785"/>
    <lineage>
        <taxon>Eukaryota</taxon>
        <taxon>Metazoa</taxon>
        <taxon>Ecdysozoa</taxon>
        <taxon>Nematoda</taxon>
        <taxon>Chromadorea</taxon>
        <taxon>Rhabditida</taxon>
        <taxon>Tylenchina</taxon>
        <taxon>Panagrolaimomorpha</taxon>
        <taxon>Panagrolaimoidea</taxon>
        <taxon>Panagrolaimidae</taxon>
        <taxon>Panagrolaimus</taxon>
    </lineage>
</organism>
<proteinExistence type="predicted"/>
<dbReference type="Proteomes" id="UP000887580">
    <property type="component" value="Unplaced"/>
</dbReference>
<name>A0AC35G0V0_9BILA</name>
<evidence type="ECO:0000313" key="1">
    <source>
        <dbReference type="Proteomes" id="UP000887580"/>
    </source>
</evidence>
<evidence type="ECO:0000313" key="2">
    <source>
        <dbReference type="WBParaSite" id="PS1159_v2.g22721.t1"/>
    </source>
</evidence>
<sequence length="492" mass="57053">MSSRDLSRVGDSQLELSRSEESSSEDEEEKKEELNPAKSQRNSEEKDEENNEEAAEQEVEDEKMEVDNIDGNEDNGQVEEREVAENVEEENTNDGFEIVNEADYKSIKAKRWVKRTHVRHDGMKRVKWEREVDEFINDPAPFPRNPEHKDILNLTDEEYIIYFRKLDLEQMPSDDIMEERKIWPKEIGDTKRQWTLEETRYLISLYHKYTTRWSIIADQYNYKGLQPRSLYEIKTRFFFVFDLMCFVRDKRHLMSDYDPELEYATRKKREITFKITPKTQNRIATLEKELMEISPADLERPPRPPPVPDAPAAAAVQKSVTTGRSSSSVPPSRMPSVPKYGSRANLDQTIDYKKKIEAASDISFLRFFNSQSAGPHLRSQEYRLVSNVNPKKRANIENVIEGLGLLRRTVYNERIAKYYTKLSTNINVISELKAVYSIASAECQALHNEYCEKSGTQIKLEIPSLPQSAEGKPSICSLCEAPGQSSLNRKRI</sequence>